<dbReference type="InterPro" id="IPR014982">
    <property type="entry name" value="GSCFA"/>
</dbReference>
<dbReference type="Gene3D" id="3.40.50.1110">
    <property type="entry name" value="SGNH hydrolase"/>
    <property type="match status" value="1"/>
</dbReference>
<name>A0A0N0UNM3_9FLAO</name>
<dbReference type="EMBL" id="LGBR01000001">
    <property type="protein sequence ID" value="KOY51894.1"/>
    <property type="molecule type" value="Genomic_DNA"/>
</dbReference>
<dbReference type="PATRIC" id="fig|1300348.6.peg.1453"/>
<dbReference type="EMBL" id="FNUE01000001">
    <property type="protein sequence ID" value="SEE00401.1"/>
    <property type="molecule type" value="Genomic_DNA"/>
</dbReference>
<dbReference type="RefSeq" id="WP_053974039.1">
    <property type="nucleotide sequence ID" value="NZ_FNUE01000001.1"/>
</dbReference>
<dbReference type="Pfam" id="PF08885">
    <property type="entry name" value="GSCFA"/>
    <property type="match status" value="1"/>
</dbReference>
<sequence length="316" mass="36988">MKFQTSIPLKKQTRNLIDYDANILLLGSCFSENIGNKLNYFKFQHLQNPFGILFHPKAIEQFITDVINGKKFTKEDLIYQNERYHSFNAHSSLSEVDENMILNNLNSQISTTQKFLENTSHLIITLGTAWVYRFIETDKIVANCHKIPQKKFLKELLNIAEIAESLEAIVSLAKSVNPNITILFTVSPIRHLKDGFVQNMQSKSHLISAIHEVINIRKNIHYFPSYEIMMDELRDYRFYAEDMIHPNKTAIQYIWECFTEVWFAENTASTLKEIDIIQKGIAHKPFNTKSEEHKKFLHNLYLKKELIISKYPHISF</sequence>
<evidence type="ECO:0000313" key="5">
    <source>
        <dbReference type="Proteomes" id="UP000183071"/>
    </source>
</evidence>
<protein>
    <submittedName>
        <fullName evidence="2">GSCFA family protein</fullName>
    </submittedName>
</protein>
<feature type="domain" description="GSCFA" evidence="1">
    <location>
        <begin position="23"/>
        <end position="258"/>
    </location>
</feature>
<dbReference type="Proteomes" id="UP000037716">
    <property type="component" value="Unassembled WGS sequence"/>
</dbReference>
<keyword evidence="5" id="KW-1185">Reference proteome</keyword>
<gene>
    <name evidence="2" type="ORF">I602_1454</name>
    <name evidence="3" type="ORF">SAMN05444353_0314</name>
</gene>
<comment type="caution">
    <text evidence="2">The sequence shown here is derived from an EMBL/GenBank/DDBJ whole genome shotgun (WGS) entry which is preliminary data.</text>
</comment>
<organism evidence="2 4">
    <name type="scientific">Polaribacter dokdonensis DSW-5</name>
    <dbReference type="NCBI Taxonomy" id="1300348"/>
    <lineage>
        <taxon>Bacteria</taxon>
        <taxon>Pseudomonadati</taxon>
        <taxon>Bacteroidota</taxon>
        <taxon>Flavobacteriia</taxon>
        <taxon>Flavobacteriales</taxon>
        <taxon>Flavobacteriaceae</taxon>
    </lineage>
</organism>
<dbReference type="Proteomes" id="UP000183071">
    <property type="component" value="Unassembled WGS sequence"/>
</dbReference>
<evidence type="ECO:0000259" key="1">
    <source>
        <dbReference type="Pfam" id="PF08885"/>
    </source>
</evidence>
<dbReference type="AlphaFoldDB" id="A0A0N0UNM3"/>
<evidence type="ECO:0000313" key="2">
    <source>
        <dbReference type="EMBL" id="KOY51894.1"/>
    </source>
</evidence>
<evidence type="ECO:0000313" key="3">
    <source>
        <dbReference type="EMBL" id="SEE00401.1"/>
    </source>
</evidence>
<reference evidence="2 4" key="1">
    <citation type="submission" date="2015-07" db="EMBL/GenBank/DDBJ databases">
        <title>Genome of Polaribacter dokdonenesis DSW-5, isolated from seawater off Dokdo in Korea.</title>
        <authorList>
            <person name="Yoon K."/>
            <person name="Song J.Y."/>
            <person name="Kim J.F."/>
        </authorList>
    </citation>
    <scope>NUCLEOTIDE SEQUENCE [LARGE SCALE GENOMIC DNA]</scope>
    <source>
        <strain evidence="2 4">DSW-5</strain>
    </source>
</reference>
<dbReference type="InterPro" id="IPR036514">
    <property type="entry name" value="SGNH_hydro_sf"/>
</dbReference>
<accession>A0A0N0UNM3</accession>
<dbReference type="OrthoDB" id="9807687at2"/>
<reference evidence="3 5" key="2">
    <citation type="submission" date="2016-10" db="EMBL/GenBank/DDBJ databases">
        <authorList>
            <person name="Varghese N."/>
            <person name="Submissions S."/>
        </authorList>
    </citation>
    <scope>NUCLEOTIDE SEQUENCE [LARGE SCALE GENOMIC DNA]</scope>
    <source>
        <strain evidence="3 5">DSW-5</strain>
    </source>
</reference>
<evidence type="ECO:0000313" key="4">
    <source>
        <dbReference type="Proteomes" id="UP000037716"/>
    </source>
</evidence>
<dbReference type="STRING" id="1300348.I602_1454"/>
<dbReference type="CDD" id="cd00229">
    <property type="entry name" value="SGNH_hydrolase"/>
    <property type="match status" value="1"/>
</dbReference>
<dbReference type="GO" id="GO:0016788">
    <property type="term" value="F:hydrolase activity, acting on ester bonds"/>
    <property type="evidence" value="ECO:0007669"/>
    <property type="project" value="UniProtKB-ARBA"/>
</dbReference>
<proteinExistence type="predicted"/>
<dbReference type="SUPFAM" id="SSF52266">
    <property type="entry name" value="SGNH hydrolase"/>
    <property type="match status" value="1"/>
</dbReference>